<dbReference type="EMBL" id="QTSX02004262">
    <property type="protein sequence ID" value="KAJ9067288.1"/>
    <property type="molecule type" value="Genomic_DNA"/>
</dbReference>
<accession>A0ACC2SYB4</accession>
<organism evidence="1 2">
    <name type="scientific">Entomophthora muscae</name>
    <dbReference type="NCBI Taxonomy" id="34485"/>
    <lineage>
        <taxon>Eukaryota</taxon>
        <taxon>Fungi</taxon>
        <taxon>Fungi incertae sedis</taxon>
        <taxon>Zoopagomycota</taxon>
        <taxon>Entomophthoromycotina</taxon>
        <taxon>Entomophthoromycetes</taxon>
        <taxon>Entomophthorales</taxon>
        <taxon>Entomophthoraceae</taxon>
        <taxon>Entomophthora</taxon>
    </lineage>
</organism>
<dbReference type="Proteomes" id="UP001165960">
    <property type="component" value="Unassembled WGS sequence"/>
</dbReference>
<evidence type="ECO:0000313" key="1">
    <source>
        <dbReference type="EMBL" id="KAJ9067288.1"/>
    </source>
</evidence>
<sequence>MDSTESVHFPPQALNCRAMNNASFPHTENTQEIFDKGAIKNKPRRKKAARACLHCQKSHLTCSDERPCKRCVIRGLVNECCDGQRKKAKYLIEPEDAAHSKDVQTEDMISLNQQAFMPTAVSLEAFQNSLPMLPPNYGTSQAFLMDPTQEYGFFSETANLEHDMLINMASQFMVPELGSYQGFPAFPLAETWTPLNPAPPPLSVTSLPHPANKQQYSVHNQTLNHVSPLLGKKI</sequence>
<keyword evidence="2" id="KW-1185">Reference proteome</keyword>
<evidence type="ECO:0000313" key="2">
    <source>
        <dbReference type="Proteomes" id="UP001165960"/>
    </source>
</evidence>
<gene>
    <name evidence="1" type="primary">ERT1_2</name>
    <name evidence="1" type="ORF">DSO57_1000871</name>
</gene>
<reference evidence="1" key="1">
    <citation type="submission" date="2022-04" db="EMBL/GenBank/DDBJ databases">
        <title>Genome of the entomopathogenic fungus Entomophthora muscae.</title>
        <authorList>
            <person name="Elya C."/>
            <person name="Lovett B.R."/>
            <person name="Lee E."/>
            <person name="Macias A.M."/>
            <person name="Hajek A.E."/>
            <person name="De Bivort B.L."/>
            <person name="Kasson M.T."/>
            <person name="De Fine Licht H.H."/>
            <person name="Stajich J.E."/>
        </authorList>
    </citation>
    <scope>NUCLEOTIDE SEQUENCE</scope>
    <source>
        <strain evidence="1">Berkeley</strain>
    </source>
</reference>
<proteinExistence type="predicted"/>
<comment type="caution">
    <text evidence="1">The sequence shown here is derived from an EMBL/GenBank/DDBJ whole genome shotgun (WGS) entry which is preliminary data.</text>
</comment>
<protein>
    <submittedName>
        <fullName evidence="1">Transcriptional regulator of nonfermentable carbon utilization</fullName>
    </submittedName>
</protein>
<name>A0ACC2SYB4_9FUNG</name>